<sequence length="68" mass="7558">AIAFQDFFIFFESTFEEYGKFSESCASLASGTRTALWKLFNISPTPSGRRSSIHSLQGCLPLLCTLVM</sequence>
<gene>
    <name evidence="1" type="ORF">OLEA9_A095848</name>
</gene>
<name>A0A8S0RER2_OLEEU</name>
<dbReference type="Gramene" id="OE9A095848T1">
    <property type="protein sequence ID" value="OE9A095848C1"/>
    <property type="gene ID" value="OE9A095848"/>
</dbReference>
<accession>A0A8S0RER2</accession>
<evidence type="ECO:0000313" key="2">
    <source>
        <dbReference type="Proteomes" id="UP000594638"/>
    </source>
</evidence>
<comment type="caution">
    <text evidence="1">The sequence shown here is derived from an EMBL/GenBank/DDBJ whole genome shotgun (WGS) entry which is preliminary data.</text>
</comment>
<evidence type="ECO:0000313" key="1">
    <source>
        <dbReference type="EMBL" id="CAA2977334.1"/>
    </source>
</evidence>
<dbReference type="EMBL" id="CACTIH010003312">
    <property type="protein sequence ID" value="CAA2977334.1"/>
    <property type="molecule type" value="Genomic_DNA"/>
</dbReference>
<keyword evidence="2" id="KW-1185">Reference proteome</keyword>
<proteinExistence type="predicted"/>
<organism evidence="1 2">
    <name type="scientific">Olea europaea subsp. europaea</name>
    <dbReference type="NCBI Taxonomy" id="158383"/>
    <lineage>
        <taxon>Eukaryota</taxon>
        <taxon>Viridiplantae</taxon>
        <taxon>Streptophyta</taxon>
        <taxon>Embryophyta</taxon>
        <taxon>Tracheophyta</taxon>
        <taxon>Spermatophyta</taxon>
        <taxon>Magnoliopsida</taxon>
        <taxon>eudicotyledons</taxon>
        <taxon>Gunneridae</taxon>
        <taxon>Pentapetalae</taxon>
        <taxon>asterids</taxon>
        <taxon>lamiids</taxon>
        <taxon>Lamiales</taxon>
        <taxon>Oleaceae</taxon>
        <taxon>Oleeae</taxon>
        <taxon>Olea</taxon>
    </lineage>
</organism>
<protein>
    <submittedName>
        <fullName evidence="1">Uncharacterized protein</fullName>
    </submittedName>
</protein>
<reference evidence="1 2" key="1">
    <citation type="submission" date="2019-12" db="EMBL/GenBank/DDBJ databases">
        <authorList>
            <person name="Alioto T."/>
            <person name="Alioto T."/>
            <person name="Gomez Garrido J."/>
        </authorList>
    </citation>
    <scope>NUCLEOTIDE SEQUENCE [LARGE SCALE GENOMIC DNA]</scope>
</reference>
<dbReference type="AlphaFoldDB" id="A0A8S0RER2"/>
<feature type="non-terminal residue" evidence="1">
    <location>
        <position position="1"/>
    </location>
</feature>
<dbReference type="Proteomes" id="UP000594638">
    <property type="component" value="Unassembled WGS sequence"/>
</dbReference>
<feature type="non-terminal residue" evidence="1">
    <location>
        <position position="68"/>
    </location>
</feature>